<feature type="transmembrane region" description="Helical" evidence="8">
    <location>
        <begin position="153"/>
        <end position="175"/>
    </location>
</feature>
<keyword evidence="3" id="KW-0645">Protease</keyword>
<protein>
    <submittedName>
        <fullName evidence="9">Exosortase family protein XrtG</fullName>
    </submittedName>
</protein>
<dbReference type="NCBIfam" id="TIGR04178">
    <property type="entry name" value="exo_archaeo"/>
    <property type="match status" value="1"/>
</dbReference>
<feature type="transmembrane region" description="Helical" evidence="8">
    <location>
        <begin position="121"/>
        <end position="146"/>
    </location>
</feature>
<comment type="subcellular location">
    <subcellularLocation>
        <location evidence="1">Cell membrane</location>
        <topology evidence="1">Multi-pass membrane protein</topology>
    </subcellularLocation>
</comment>
<evidence type="ECO:0000313" key="9">
    <source>
        <dbReference type="EMBL" id="RRK11674.1"/>
    </source>
</evidence>
<evidence type="ECO:0000256" key="4">
    <source>
        <dbReference type="ARBA" id="ARBA00022692"/>
    </source>
</evidence>
<dbReference type="GO" id="GO:0005886">
    <property type="term" value="C:plasma membrane"/>
    <property type="evidence" value="ECO:0007669"/>
    <property type="project" value="UniProtKB-SubCell"/>
</dbReference>
<proteinExistence type="predicted"/>
<dbReference type="Proteomes" id="UP000283633">
    <property type="component" value="Unassembled WGS sequence"/>
</dbReference>
<gene>
    <name evidence="9" type="primary">xrtG</name>
    <name evidence="9" type="ORF">D1831_00955</name>
</gene>
<evidence type="ECO:0000256" key="5">
    <source>
        <dbReference type="ARBA" id="ARBA00022801"/>
    </source>
</evidence>
<evidence type="ECO:0000256" key="3">
    <source>
        <dbReference type="ARBA" id="ARBA00022670"/>
    </source>
</evidence>
<dbReference type="RefSeq" id="WP_125070781.1">
    <property type="nucleotide sequence ID" value="NZ_QWZQ01000002.1"/>
</dbReference>
<name>A0A426DAE4_9LACO</name>
<dbReference type="OrthoDB" id="1915311at2"/>
<evidence type="ECO:0000256" key="1">
    <source>
        <dbReference type="ARBA" id="ARBA00004651"/>
    </source>
</evidence>
<dbReference type="InterPro" id="IPR026392">
    <property type="entry name" value="Exo/Archaeosortase_dom"/>
</dbReference>
<dbReference type="AlphaFoldDB" id="A0A426DAE4"/>
<keyword evidence="5" id="KW-0378">Hydrolase</keyword>
<feature type="transmembrane region" description="Helical" evidence="8">
    <location>
        <begin position="27"/>
        <end position="51"/>
    </location>
</feature>
<dbReference type="NCBIfam" id="TIGR03110">
    <property type="entry name" value="exosort_Gpos"/>
    <property type="match status" value="1"/>
</dbReference>
<reference evidence="9 10" key="1">
    <citation type="submission" date="2018-08" db="EMBL/GenBank/DDBJ databases">
        <title>Genome Lactobacillus garii FI11369.</title>
        <authorList>
            <person name="Diaz M."/>
            <person name="Narbad A."/>
        </authorList>
    </citation>
    <scope>NUCLEOTIDE SEQUENCE [LARGE SCALE GENOMIC DNA]</scope>
    <source>
        <strain evidence="9 10">FI11369</strain>
    </source>
</reference>
<keyword evidence="7 8" id="KW-0472">Membrane</keyword>
<evidence type="ECO:0000256" key="7">
    <source>
        <dbReference type="ARBA" id="ARBA00023136"/>
    </source>
</evidence>
<sequence length="205" mass="23359">MNVYLLIGLVIWAYVLSVLKRAQLPAFAFIVGSAGLFFVLISLADPYWIWFATHAVINGVRWFGDLTGWSSVMTKYGMVSIHNATVPVTMVIDYECSGIIETAAFLSLVVFFPIFNQYERVFFSVFGVLWIYAANVIRLATVIVIVHFGGGQLYFLAHSILGRLIFYVLVIVLYYNVFTFSQISHSLYLNFQAQLKRLRRKEPKS</sequence>
<comment type="caution">
    <text evidence="9">The sequence shown here is derived from an EMBL/GenBank/DDBJ whole genome shotgun (WGS) entry which is preliminary data.</text>
</comment>
<accession>A0A426DAE4</accession>
<organism evidence="9 10">
    <name type="scientific">Lactiplantibacillus garii</name>
    <dbReference type="NCBI Taxonomy" id="2306423"/>
    <lineage>
        <taxon>Bacteria</taxon>
        <taxon>Bacillati</taxon>
        <taxon>Bacillota</taxon>
        <taxon>Bacilli</taxon>
        <taxon>Lactobacillales</taxon>
        <taxon>Lactobacillaceae</taxon>
        <taxon>Lactiplantibacillus</taxon>
    </lineage>
</organism>
<feature type="transmembrane region" description="Helical" evidence="8">
    <location>
        <begin position="98"/>
        <end position="115"/>
    </location>
</feature>
<evidence type="ECO:0000313" key="10">
    <source>
        <dbReference type="Proteomes" id="UP000283633"/>
    </source>
</evidence>
<keyword evidence="10" id="KW-1185">Reference proteome</keyword>
<dbReference type="GO" id="GO:0006508">
    <property type="term" value="P:proteolysis"/>
    <property type="evidence" value="ECO:0007669"/>
    <property type="project" value="UniProtKB-KW"/>
</dbReference>
<keyword evidence="4 8" id="KW-0812">Transmembrane</keyword>
<dbReference type="InterPro" id="IPR017541">
    <property type="entry name" value="Exosort-XrtG"/>
</dbReference>
<keyword evidence="2" id="KW-1003">Cell membrane</keyword>
<evidence type="ECO:0000256" key="2">
    <source>
        <dbReference type="ARBA" id="ARBA00022475"/>
    </source>
</evidence>
<dbReference type="GO" id="GO:0008233">
    <property type="term" value="F:peptidase activity"/>
    <property type="evidence" value="ECO:0007669"/>
    <property type="project" value="UniProtKB-KW"/>
</dbReference>
<dbReference type="EMBL" id="QWZQ01000002">
    <property type="protein sequence ID" value="RRK11674.1"/>
    <property type="molecule type" value="Genomic_DNA"/>
</dbReference>
<keyword evidence="6 8" id="KW-1133">Transmembrane helix</keyword>
<evidence type="ECO:0000256" key="8">
    <source>
        <dbReference type="SAM" id="Phobius"/>
    </source>
</evidence>
<evidence type="ECO:0000256" key="6">
    <source>
        <dbReference type="ARBA" id="ARBA00022989"/>
    </source>
</evidence>